<dbReference type="HAMAP" id="MF_02128">
    <property type="entry name" value="TMP_kinase"/>
    <property type="match status" value="1"/>
</dbReference>
<dbReference type="Gene3D" id="3.30.1330.10">
    <property type="entry name" value="PurM-like, N-terminal domain"/>
    <property type="match status" value="1"/>
</dbReference>
<keyword evidence="1 3" id="KW-0418">Kinase</keyword>
<dbReference type="InterPro" id="IPR016188">
    <property type="entry name" value="PurM-like_N"/>
</dbReference>
<keyword evidence="1" id="KW-0784">Thiamine biosynthesis</keyword>
<dbReference type="Pfam" id="PF00586">
    <property type="entry name" value="AIRS"/>
    <property type="match status" value="1"/>
</dbReference>
<dbReference type="KEGG" id="cliz:G7Y31_05225"/>
<dbReference type="GO" id="GO:0000287">
    <property type="term" value="F:magnesium ion binding"/>
    <property type="evidence" value="ECO:0007669"/>
    <property type="project" value="UniProtKB-UniRule"/>
</dbReference>
<evidence type="ECO:0000256" key="1">
    <source>
        <dbReference type="HAMAP-Rule" id="MF_02128"/>
    </source>
</evidence>
<feature type="binding site" evidence="1">
    <location>
        <position position="100"/>
    </location>
    <ligand>
        <name>substrate</name>
    </ligand>
</feature>
<comment type="caution">
    <text evidence="1">Lacks conserved residue(s) required for the propagation of feature annotation.</text>
</comment>
<feature type="binding site" evidence="1">
    <location>
        <position position="170"/>
    </location>
    <ligand>
        <name>Mg(2+)</name>
        <dbReference type="ChEBI" id="CHEBI:18420"/>
        <label>1</label>
    </ligand>
</feature>
<dbReference type="RefSeq" id="WP_165010507.1">
    <property type="nucleotide sequence ID" value="NZ_CP064954.1"/>
</dbReference>
<dbReference type="UniPathway" id="UPA00060">
    <property type="reaction ID" value="UER00142"/>
</dbReference>
<dbReference type="GO" id="GO:0009229">
    <property type="term" value="P:thiamine diphosphate biosynthetic process"/>
    <property type="evidence" value="ECO:0007669"/>
    <property type="project" value="UniProtKB-UniRule"/>
</dbReference>
<reference evidence="3 4" key="1">
    <citation type="submission" date="2020-11" db="EMBL/GenBank/DDBJ databases">
        <title>Corynebacterium sp. ZJ-599.</title>
        <authorList>
            <person name="Zhou J."/>
        </authorList>
    </citation>
    <scope>NUCLEOTIDE SEQUENCE [LARGE SCALE GENOMIC DNA]</scope>
    <source>
        <strain evidence="3 4">ZJ-599</strain>
    </source>
</reference>
<feature type="binding site" evidence="1">
    <location>
        <position position="122"/>
    </location>
    <ligand>
        <name>Mg(2+)</name>
        <dbReference type="ChEBI" id="CHEBI:18420"/>
        <label>2</label>
    </ligand>
</feature>
<dbReference type="CDD" id="cd02194">
    <property type="entry name" value="ThiL"/>
    <property type="match status" value="1"/>
</dbReference>
<feature type="domain" description="PurM-like N-terminal" evidence="2">
    <location>
        <begin position="73"/>
        <end position="186"/>
    </location>
</feature>
<keyword evidence="1" id="KW-0479">Metal-binding</keyword>
<dbReference type="SUPFAM" id="SSF56042">
    <property type="entry name" value="PurM C-terminal domain-like"/>
    <property type="match status" value="1"/>
</dbReference>
<gene>
    <name evidence="1" type="primary">thiL</name>
    <name evidence="3" type="ORF">G7Y31_05225</name>
</gene>
<comment type="catalytic activity">
    <reaction evidence="1">
        <text>thiamine phosphate + ATP = thiamine diphosphate + ADP</text>
        <dbReference type="Rhea" id="RHEA:15913"/>
        <dbReference type="ChEBI" id="CHEBI:30616"/>
        <dbReference type="ChEBI" id="CHEBI:37575"/>
        <dbReference type="ChEBI" id="CHEBI:58937"/>
        <dbReference type="ChEBI" id="CHEBI:456216"/>
        <dbReference type="EC" id="2.7.4.16"/>
    </reaction>
</comment>
<dbReference type="EC" id="2.7.4.16" evidence="1"/>
<dbReference type="InterPro" id="IPR006283">
    <property type="entry name" value="ThiL-like"/>
</dbReference>
<feature type="binding site" evidence="1">
    <location>
        <position position="92"/>
    </location>
    <ligand>
        <name>Mg(2+)</name>
        <dbReference type="ChEBI" id="CHEBI:18420"/>
        <label>1</label>
    </ligand>
</feature>
<keyword evidence="1" id="KW-0547">Nucleotide-binding</keyword>
<comment type="similarity">
    <text evidence="1">Belongs to the thiamine-monophosphate kinase family.</text>
</comment>
<protein>
    <recommendedName>
        <fullName evidence="1">Thiamine-monophosphate kinase</fullName>
        <shortName evidence="1">TMP kinase</shortName>
        <shortName evidence="1">Thiamine-phosphate kinase</shortName>
        <ecNumber evidence="1">2.7.4.16</ecNumber>
    </recommendedName>
</protein>
<dbReference type="Gene3D" id="3.90.650.10">
    <property type="entry name" value="PurM-like C-terminal domain"/>
    <property type="match status" value="1"/>
</dbReference>
<keyword evidence="1 3" id="KW-0808">Transferase</keyword>
<feature type="binding site" evidence="1">
    <location>
        <position position="91"/>
    </location>
    <ligand>
        <name>Mg(2+)</name>
        <dbReference type="ChEBI" id="CHEBI:18420"/>
        <label>4</label>
    </ligand>
</feature>
<keyword evidence="4" id="KW-1185">Reference proteome</keyword>
<evidence type="ECO:0000259" key="2">
    <source>
        <dbReference type="Pfam" id="PF00586"/>
    </source>
</evidence>
<dbReference type="AlphaFoldDB" id="A0A7T0KHN9"/>
<feature type="binding site" evidence="1">
    <location>
        <position position="93"/>
    </location>
    <ligand>
        <name>Mg(2+)</name>
        <dbReference type="ChEBI" id="CHEBI:18420"/>
        <label>2</label>
    </ligand>
</feature>
<dbReference type="GO" id="GO:0009030">
    <property type="term" value="F:thiamine-phosphate kinase activity"/>
    <property type="evidence" value="ECO:0007669"/>
    <property type="project" value="UniProtKB-UniRule"/>
</dbReference>
<feature type="binding site" evidence="1">
    <location>
        <position position="265"/>
    </location>
    <ligand>
        <name>Mg(2+)</name>
        <dbReference type="ChEBI" id="CHEBI:18420"/>
        <label>3</label>
    </ligand>
</feature>
<dbReference type="NCBIfam" id="TIGR01379">
    <property type="entry name" value="thiL"/>
    <property type="match status" value="1"/>
</dbReference>
<evidence type="ECO:0000313" key="4">
    <source>
        <dbReference type="Proteomes" id="UP000594681"/>
    </source>
</evidence>
<feature type="binding site" evidence="1">
    <location>
        <position position="75"/>
    </location>
    <ligand>
        <name>Mg(2+)</name>
        <dbReference type="ChEBI" id="CHEBI:18420"/>
        <label>4</label>
    </ligand>
</feature>
<dbReference type="GO" id="GO:0009228">
    <property type="term" value="P:thiamine biosynthetic process"/>
    <property type="evidence" value="ECO:0007669"/>
    <property type="project" value="UniProtKB-KW"/>
</dbReference>
<keyword evidence="1" id="KW-0067">ATP-binding</keyword>
<feature type="binding site" evidence="1">
    <location>
        <position position="267"/>
    </location>
    <ligand>
        <name>ATP</name>
        <dbReference type="ChEBI" id="CHEBI:30616"/>
    </ligand>
</feature>
<dbReference type="PIRSF" id="PIRSF005303">
    <property type="entry name" value="Thiam_monoph_kin"/>
    <property type="match status" value="1"/>
</dbReference>
<accession>A0A7T0KHN9</accession>
<name>A0A7T0KHN9_9CORY</name>
<dbReference type="PANTHER" id="PTHR30270:SF0">
    <property type="entry name" value="THIAMINE-MONOPHOSPHATE KINASE"/>
    <property type="match status" value="1"/>
</dbReference>
<feature type="binding site" evidence="1">
    <location>
        <position position="93"/>
    </location>
    <ligand>
        <name>Mg(2+)</name>
        <dbReference type="ChEBI" id="CHEBI:18420"/>
        <label>1</label>
    </ligand>
</feature>
<dbReference type="NCBIfam" id="NF004351">
    <property type="entry name" value="PRK05731.1-4"/>
    <property type="match status" value="1"/>
</dbReference>
<comment type="pathway">
    <text evidence="1">Cofactor biosynthesis; thiamine diphosphate biosynthesis; thiamine diphosphate from thiamine phosphate: step 1/1.</text>
</comment>
<dbReference type="InterPro" id="IPR036921">
    <property type="entry name" value="PurM-like_N_sf"/>
</dbReference>
<comment type="miscellaneous">
    <text evidence="1">Reaction mechanism of ThiL seems to utilize a direct, inline transfer of the gamma-phosphate of ATP to TMP rather than a phosphorylated enzyme intermediate.</text>
</comment>
<feature type="binding site" evidence="1">
    <location>
        <position position="359"/>
    </location>
    <ligand>
        <name>substrate</name>
    </ligand>
</feature>
<proteinExistence type="inferred from homology"/>
<feature type="binding site" evidence="1">
    <location>
        <begin position="169"/>
        <end position="170"/>
    </location>
    <ligand>
        <name>ATP</name>
        <dbReference type="ChEBI" id="CHEBI:30616"/>
    </ligand>
</feature>
<dbReference type="PANTHER" id="PTHR30270">
    <property type="entry name" value="THIAMINE-MONOPHOSPHATE KINASE"/>
    <property type="match status" value="1"/>
</dbReference>
<dbReference type="GO" id="GO:0005524">
    <property type="term" value="F:ATP binding"/>
    <property type="evidence" value="ECO:0007669"/>
    <property type="project" value="UniProtKB-UniRule"/>
</dbReference>
<dbReference type="SUPFAM" id="SSF55326">
    <property type="entry name" value="PurM N-terminal domain-like"/>
    <property type="match status" value="1"/>
</dbReference>
<organism evidence="3 4">
    <name type="scientific">Corynebacterium lizhenjunii</name>
    <dbReference type="NCBI Taxonomy" id="2709394"/>
    <lineage>
        <taxon>Bacteria</taxon>
        <taxon>Bacillati</taxon>
        <taxon>Actinomycetota</taxon>
        <taxon>Actinomycetes</taxon>
        <taxon>Mycobacteriales</taxon>
        <taxon>Corynebacteriaceae</taxon>
        <taxon>Corynebacterium</taxon>
    </lineage>
</organism>
<feature type="binding site" evidence="1">
    <location>
        <position position="122"/>
    </location>
    <ligand>
        <name>Mg(2+)</name>
        <dbReference type="ChEBI" id="CHEBI:18420"/>
        <label>4</label>
    </ligand>
</feature>
<evidence type="ECO:0000313" key="3">
    <source>
        <dbReference type="EMBL" id="QPK80089.1"/>
    </source>
</evidence>
<sequence length="363" mass="38070">MDSVREMKMAVRLKWGVIANHVSERPRVNRTPVEPARNRHPAPHLPAAPTLGQVGEVATISVIREVAPSDVNGDDAAVLTSSAPYHRTVASTDSLVEGRHFRLDWSTAYEVGYKAVVQNFADIEAMGARPRACLLSLCAPAQTPVDTVRSLAQGLAAACGHYSAELVGGDVTRASELVVTVTALGELGGAWPALTLSRARPGQYVLAHGRIGHSGAGLALLERFGRSLPPQYADLQPLIDAHCAPWIKPGRGVIARAAGATAMTDNSDGLVVDVGAIARASRVGIELEAAALSPGPLLVRAGRVLGLDPWSWVLSGGEDHTLVATADHANVSDFRIIGRVVRTPGVRVDGAAPAYTGGWNSFG</sequence>
<feature type="binding site" evidence="1">
    <location>
        <position position="268"/>
    </location>
    <ligand>
        <name>Mg(2+)</name>
        <dbReference type="ChEBI" id="CHEBI:18420"/>
        <label>5</label>
    </ligand>
</feature>
<dbReference type="Proteomes" id="UP000594681">
    <property type="component" value="Chromosome"/>
</dbReference>
<feature type="binding site" evidence="1">
    <location>
        <position position="122"/>
    </location>
    <ligand>
        <name>Mg(2+)</name>
        <dbReference type="ChEBI" id="CHEBI:18420"/>
        <label>3</label>
    </ligand>
</feature>
<feature type="binding site" evidence="1">
    <location>
        <position position="318"/>
    </location>
    <ligand>
        <name>substrate</name>
    </ligand>
</feature>
<keyword evidence="1" id="KW-0460">Magnesium</keyword>
<dbReference type="InterPro" id="IPR036676">
    <property type="entry name" value="PurM-like_C_sf"/>
</dbReference>
<dbReference type="EMBL" id="CP064954">
    <property type="protein sequence ID" value="QPK80089.1"/>
    <property type="molecule type" value="Genomic_DNA"/>
</dbReference>
<comment type="function">
    <text evidence="1">Catalyzes the ATP-dependent phosphorylation of thiamine-monophosphate (TMP) to form thiamine-pyrophosphate (TPP), the active form of vitamin B1.</text>
</comment>
<feature type="binding site" evidence="1">
    <location>
        <position position="75"/>
    </location>
    <ligand>
        <name>Mg(2+)</name>
        <dbReference type="ChEBI" id="CHEBI:18420"/>
        <label>3</label>
    </ligand>
</feature>